<protein>
    <submittedName>
        <fullName evidence="14">SusC/RagA family TonB-linked outer membrane protein</fullName>
    </submittedName>
</protein>
<evidence type="ECO:0000256" key="11">
    <source>
        <dbReference type="SAM" id="SignalP"/>
    </source>
</evidence>
<dbReference type="Pfam" id="PF07715">
    <property type="entry name" value="Plug"/>
    <property type="match status" value="1"/>
</dbReference>
<comment type="subcellular location">
    <subcellularLocation>
        <location evidence="1 8">Cell outer membrane</location>
        <topology evidence="1 8">Multi-pass membrane protein</topology>
    </subcellularLocation>
</comment>
<keyword evidence="5 9" id="KW-0798">TonB box</keyword>
<feature type="region of interest" description="Disordered" evidence="10">
    <location>
        <begin position="561"/>
        <end position="580"/>
    </location>
</feature>
<dbReference type="InterPro" id="IPR023997">
    <property type="entry name" value="TonB-dep_OMP_SusC/RagA_CS"/>
</dbReference>
<dbReference type="InterPro" id="IPR036942">
    <property type="entry name" value="Beta-barrel_TonB_sf"/>
</dbReference>
<dbReference type="SUPFAM" id="SSF56935">
    <property type="entry name" value="Porins"/>
    <property type="match status" value="1"/>
</dbReference>
<evidence type="ECO:0000313" key="15">
    <source>
        <dbReference type="Proteomes" id="UP001176891"/>
    </source>
</evidence>
<evidence type="ECO:0000256" key="9">
    <source>
        <dbReference type="RuleBase" id="RU003357"/>
    </source>
</evidence>
<feature type="domain" description="TonB-dependent receptor-like beta-barrel" evidence="12">
    <location>
        <begin position="502"/>
        <end position="939"/>
    </location>
</feature>
<accession>A0ABT8X1S8</accession>
<gene>
    <name evidence="14" type="ORF">Q4Q39_09015</name>
</gene>
<evidence type="ECO:0000256" key="2">
    <source>
        <dbReference type="ARBA" id="ARBA00022448"/>
    </source>
</evidence>
<feature type="compositionally biased region" description="Low complexity" evidence="10">
    <location>
        <begin position="561"/>
        <end position="572"/>
    </location>
</feature>
<proteinExistence type="inferred from homology"/>
<dbReference type="SUPFAM" id="SSF49464">
    <property type="entry name" value="Carboxypeptidase regulatory domain-like"/>
    <property type="match status" value="1"/>
</dbReference>
<dbReference type="RefSeq" id="WP_303282097.1">
    <property type="nucleotide sequence ID" value="NZ_BAABCZ010000010.1"/>
</dbReference>
<keyword evidence="4 8" id="KW-0812">Transmembrane</keyword>
<evidence type="ECO:0000313" key="14">
    <source>
        <dbReference type="EMBL" id="MDO5987535.1"/>
    </source>
</evidence>
<dbReference type="Pfam" id="PF13715">
    <property type="entry name" value="CarbopepD_reg_2"/>
    <property type="match status" value="1"/>
</dbReference>
<keyword evidence="3 8" id="KW-1134">Transmembrane beta strand</keyword>
<evidence type="ECO:0000256" key="3">
    <source>
        <dbReference type="ARBA" id="ARBA00022452"/>
    </source>
</evidence>
<dbReference type="Proteomes" id="UP001176891">
    <property type="component" value="Unassembled WGS sequence"/>
</dbReference>
<dbReference type="Pfam" id="PF00593">
    <property type="entry name" value="TonB_dep_Rec_b-barrel"/>
    <property type="match status" value="1"/>
</dbReference>
<dbReference type="InterPro" id="IPR037066">
    <property type="entry name" value="Plug_dom_sf"/>
</dbReference>
<evidence type="ECO:0000256" key="5">
    <source>
        <dbReference type="ARBA" id="ARBA00023077"/>
    </source>
</evidence>
<evidence type="ECO:0000256" key="7">
    <source>
        <dbReference type="ARBA" id="ARBA00023237"/>
    </source>
</evidence>
<dbReference type="InterPro" id="IPR012910">
    <property type="entry name" value="Plug_dom"/>
</dbReference>
<keyword evidence="7 8" id="KW-0998">Cell outer membrane</keyword>
<evidence type="ECO:0000259" key="13">
    <source>
        <dbReference type="Pfam" id="PF07715"/>
    </source>
</evidence>
<evidence type="ECO:0000256" key="4">
    <source>
        <dbReference type="ARBA" id="ARBA00022692"/>
    </source>
</evidence>
<organism evidence="14 15">
    <name type="scientific">Flavivirga amylovorans</name>
    <dbReference type="NCBI Taxonomy" id="870486"/>
    <lineage>
        <taxon>Bacteria</taxon>
        <taxon>Pseudomonadati</taxon>
        <taxon>Bacteroidota</taxon>
        <taxon>Flavobacteriia</taxon>
        <taxon>Flavobacteriales</taxon>
        <taxon>Flavobacteriaceae</taxon>
        <taxon>Flavivirga</taxon>
    </lineage>
</organism>
<comment type="caution">
    <text evidence="14">The sequence shown here is derived from an EMBL/GenBank/DDBJ whole genome shotgun (WGS) entry which is preliminary data.</text>
</comment>
<reference evidence="14" key="1">
    <citation type="submission" date="2023-07" db="EMBL/GenBank/DDBJ databases">
        <title>Two novel species in the genus Flavivirga.</title>
        <authorList>
            <person name="Kwon K."/>
        </authorList>
    </citation>
    <scope>NUCLEOTIDE SEQUENCE</scope>
    <source>
        <strain evidence="14">KACC 14157</strain>
    </source>
</reference>
<dbReference type="InterPro" id="IPR008969">
    <property type="entry name" value="CarboxyPept-like_regulatory"/>
</dbReference>
<name>A0ABT8X1S8_9FLAO</name>
<dbReference type="InterPro" id="IPR039426">
    <property type="entry name" value="TonB-dep_rcpt-like"/>
</dbReference>
<keyword evidence="11" id="KW-0732">Signal</keyword>
<feature type="chain" id="PRO_5046391339" evidence="11">
    <location>
        <begin position="24"/>
        <end position="1077"/>
    </location>
</feature>
<keyword evidence="2 8" id="KW-0813">Transport</keyword>
<feature type="signal peptide" evidence="11">
    <location>
        <begin position="1"/>
        <end position="23"/>
    </location>
</feature>
<sequence length="1077" mass="118800">MMRTFIFLLCSTLMALSPGNSFSQEKVKINADKQISVDEVFKLIKTQTKYTFIYPESLFEDAPKVELKKGVLSVGKLLQKTLPKGKFNVILGADNRITIKQKSQSQQRQITGKVTGEDGMPLAGVTVLVKGTTRGVATNFDGQYTVTVIDNSNVIIFSYVGYTIQEITVGKQTKIDIVMKEEVSELDEVVVSTGYWKESKKVSTSSIGKIEAKTIEQQPIVNPIMALQGQIAGVQINQTSGVPGTAIDINIRGLNSLNNGQDDRPNANLPFYVIDGVPFPSSSPSSLQGIFSNSNPLANIRPDDIESIEVLKDADATAIYGSRGANGVILITTKKGKPGKMKIDLDVSRGFGTTNSRVDLLNTAQYLELRREAFANDGLTPTETNAPDLMLWDQNRYTDWQKELLGGTAEQANTSVSFSGGTEQTQYLIRGNFIRQTNVFNYDDSEFKSGSGHFNLNHTSKDSRFNINLSATYTITDNIQNSFDLVGDALRLAPNAPRLFDDNGNINFADSFDNPLSNLERTNILQSNNLVSNLNLNYEFTRGLSFKALLGFNNITSDQSSINPLSSRSISNQGTGASSLKENSGVESYIIEPQLEFTHKLGKGGINVLLGATFQESTSETLSIGGFGYDSDALLGNLQAAPNTSIFNDAYSEYRYNAIYARLNYNWQRKYILNLTGRRDGSSRFGPNKRFGNFGAIGVAWVFSEETFIRDKNSFISFGKLRASYGLTGNDQIGDYGFLSSYSVGDEDGYNGSTALIITRAANPSFSWETNKKLEVGLELGLLKNSINAEISMFRNRSSNQLIGRPLSAVTGFNTVQFNLPALVENRGVEITLNTTNITTDDFNWSTSINFTSYRNELVEFPNIEDFSAFDNRYVVGESIFGSKQFKTLGVNPETGIFDFVDYNNDGLITASDSQDFVDQAQDFFGGISNSIRFKGFQLDFLFRFAKQEATDFKFITSSGGFNLSPISIYSQDRWQNPGDTAIIGRATTLSNTNGSGTVSGSNSSRVDASFIRLQNVSLAWYFPEAILNNLKLEQARLYFQGQNLWTITKFDGLDPETGNRSLPPLEFLTFGLQLTF</sequence>
<dbReference type="Gene3D" id="2.40.170.20">
    <property type="entry name" value="TonB-dependent receptor, beta-barrel domain"/>
    <property type="match status" value="1"/>
</dbReference>
<dbReference type="NCBIfam" id="TIGR04057">
    <property type="entry name" value="SusC_RagA_signa"/>
    <property type="match status" value="1"/>
</dbReference>
<feature type="domain" description="TonB-dependent receptor plug" evidence="13">
    <location>
        <begin position="202"/>
        <end position="328"/>
    </location>
</feature>
<keyword evidence="6 8" id="KW-0472">Membrane</keyword>
<dbReference type="PROSITE" id="PS52016">
    <property type="entry name" value="TONB_DEPENDENT_REC_3"/>
    <property type="match status" value="1"/>
</dbReference>
<dbReference type="Gene3D" id="2.170.130.10">
    <property type="entry name" value="TonB-dependent receptor, plug domain"/>
    <property type="match status" value="1"/>
</dbReference>
<dbReference type="NCBIfam" id="TIGR04056">
    <property type="entry name" value="OMP_RagA_SusC"/>
    <property type="match status" value="1"/>
</dbReference>
<comment type="similarity">
    <text evidence="8 9">Belongs to the TonB-dependent receptor family.</text>
</comment>
<dbReference type="EMBL" id="JAUOEM010000003">
    <property type="protein sequence ID" value="MDO5987535.1"/>
    <property type="molecule type" value="Genomic_DNA"/>
</dbReference>
<dbReference type="InterPro" id="IPR023996">
    <property type="entry name" value="TonB-dep_OMP_SusC/RagA"/>
</dbReference>
<keyword evidence="15" id="KW-1185">Reference proteome</keyword>
<evidence type="ECO:0000256" key="6">
    <source>
        <dbReference type="ARBA" id="ARBA00023136"/>
    </source>
</evidence>
<dbReference type="Gene3D" id="2.60.40.1120">
    <property type="entry name" value="Carboxypeptidase-like, regulatory domain"/>
    <property type="match status" value="1"/>
</dbReference>
<evidence type="ECO:0000256" key="1">
    <source>
        <dbReference type="ARBA" id="ARBA00004571"/>
    </source>
</evidence>
<evidence type="ECO:0000259" key="12">
    <source>
        <dbReference type="Pfam" id="PF00593"/>
    </source>
</evidence>
<evidence type="ECO:0000256" key="10">
    <source>
        <dbReference type="SAM" id="MobiDB-lite"/>
    </source>
</evidence>
<evidence type="ECO:0000256" key="8">
    <source>
        <dbReference type="PROSITE-ProRule" id="PRU01360"/>
    </source>
</evidence>
<dbReference type="InterPro" id="IPR000531">
    <property type="entry name" value="Beta-barrel_TonB"/>
</dbReference>